<feature type="chain" id="PRO_5040253459" evidence="1">
    <location>
        <begin position="20"/>
        <end position="304"/>
    </location>
</feature>
<keyword evidence="1" id="KW-0732">Signal</keyword>
<dbReference type="PANTHER" id="PTHR14194">
    <property type="entry name" value="NITROGEN METABOLIC REGULATION PROTEIN NMR-RELATED"/>
    <property type="match status" value="1"/>
</dbReference>
<evidence type="ECO:0000313" key="3">
    <source>
        <dbReference type="EMBL" id="CAB9512526.1"/>
    </source>
</evidence>
<dbReference type="Pfam" id="PF13460">
    <property type="entry name" value="NAD_binding_10"/>
    <property type="match status" value="1"/>
</dbReference>
<evidence type="ECO:0000313" key="4">
    <source>
        <dbReference type="Proteomes" id="UP001153069"/>
    </source>
</evidence>
<dbReference type="EMBL" id="CAICTM010000540">
    <property type="protein sequence ID" value="CAB9512526.1"/>
    <property type="molecule type" value="Genomic_DNA"/>
</dbReference>
<dbReference type="InterPro" id="IPR044163">
    <property type="entry name" value="SARED1-like"/>
</dbReference>
<dbReference type="InterPro" id="IPR016040">
    <property type="entry name" value="NAD(P)-bd_dom"/>
</dbReference>
<reference evidence="3" key="1">
    <citation type="submission" date="2020-06" db="EMBL/GenBank/DDBJ databases">
        <authorList>
            <consortium name="Plant Systems Biology data submission"/>
        </authorList>
    </citation>
    <scope>NUCLEOTIDE SEQUENCE</scope>
    <source>
        <strain evidence="3">D6</strain>
    </source>
</reference>
<dbReference type="GO" id="GO:0016491">
    <property type="term" value="F:oxidoreductase activity"/>
    <property type="evidence" value="ECO:0007669"/>
    <property type="project" value="InterPro"/>
</dbReference>
<protein>
    <submittedName>
        <fullName evidence="3">Complex I intermediate-associated protein 30 domain containing protein</fullName>
    </submittedName>
</protein>
<dbReference type="SUPFAM" id="SSF51735">
    <property type="entry name" value="NAD(P)-binding Rossmann-fold domains"/>
    <property type="match status" value="1"/>
</dbReference>
<organism evidence="3 4">
    <name type="scientific">Seminavis robusta</name>
    <dbReference type="NCBI Taxonomy" id="568900"/>
    <lineage>
        <taxon>Eukaryota</taxon>
        <taxon>Sar</taxon>
        <taxon>Stramenopiles</taxon>
        <taxon>Ochrophyta</taxon>
        <taxon>Bacillariophyta</taxon>
        <taxon>Bacillariophyceae</taxon>
        <taxon>Bacillariophycidae</taxon>
        <taxon>Naviculales</taxon>
        <taxon>Naviculaceae</taxon>
        <taxon>Seminavis</taxon>
    </lineage>
</organism>
<comment type="caution">
    <text evidence="3">The sequence shown here is derived from an EMBL/GenBank/DDBJ whole genome shotgun (WGS) entry which is preliminary data.</text>
</comment>
<accession>A0A9N8E102</accession>
<dbReference type="AlphaFoldDB" id="A0A9N8E102"/>
<keyword evidence="4" id="KW-1185">Reference proteome</keyword>
<feature type="signal peptide" evidence="1">
    <location>
        <begin position="1"/>
        <end position="19"/>
    </location>
</feature>
<evidence type="ECO:0000256" key="1">
    <source>
        <dbReference type="SAM" id="SignalP"/>
    </source>
</evidence>
<proteinExistence type="predicted"/>
<dbReference type="OrthoDB" id="419598at2759"/>
<dbReference type="Gene3D" id="3.40.50.720">
    <property type="entry name" value="NAD(P)-binding Rossmann-like Domain"/>
    <property type="match status" value="1"/>
</dbReference>
<dbReference type="InterPro" id="IPR036291">
    <property type="entry name" value="NAD(P)-bd_dom_sf"/>
</dbReference>
<sequence length="304" mass="32530">MIPTLIFLSLSLLCSTALSVPQRVIVTGAGGQTGQALFRKMLDLPDEFMPLGIVRTQESKEALVSSGVPEDNVAVVDVSGSSSGSTIQEAIQSFCTDEEPLAAFCIATSAKPAPIGQDEDGKPIFGFPNGAPEQVDWIGQQNQIDACPPGTHIVVCSSMGGTDPSNRLNAFGRETLEDGSHKGGNILLWKRKAEVYLMDKCKNNGDYSYTIVHPGGLVNEPGGEREIVVGVDDEQTGTESRSIPRDDVASVMLNAVRYRKGAFKNRSFDIRAKPVGEGTATVDYENLLEGIKGRNSDYSLGKTM</sequence>
<name>A0A9N8E102_9STRA</name>
<dbReference type="PANTHER" id="PTHR14194:SF86">
    <property type="entry name" value="OS05G0110300 PROTEIN"/>
    <property type="match status" value="1"/>
</dbReference>
<dbReference type="Proteomes" id="UP001153069">
    <property type="component" value="Unassembled WGS sequence"/>
</dbReference>
<gene>
    <name evidence="3" type="ORF">SEMRO_541_G163070.1</name>
</gene>
<feature type="domain" description="NAD(P)-binding" evidence="2">
    <location>
        <begin position="28"/>
        <end position="256"/>
    </location>
</feature>
<evidence type="ECO:0000259" key="2">
    <source>
        <dbReference type="Pfam" id="PF13460"/>
    </source>
</evidence>